<organism evidence="4">
    <name type="scientific">Auxenochlorella protothecoides</name>
    <name type="common">Green microalga</name>
    <name type="synonym">Chlorella protothecoides</name>
    <dbReference type="NCBI Taxonomy" id="3075"/>
    <lineage>
        <taxon>Eukaryota</taxon>
        <taxon>Viridiplantae</taxon>
        <taxon>Chlorophyta</taxon>
        <taxon>core chlorophytes</taxon>
        <taxon>Trebouxiophyceae</taxon>
        <taxon>Chlorellales</taxon>
        <taxon>Chlorellaceae</taxon>
        <taxon>Auxenochlorella</taxon>
    </lineage>
</organism>
<name>A0A1D1ZZE0_AUXPR</name>
<protein>
    <recommendedName>
        <fullName evidence="3">Peptidase C1A papain C-terminal domain-containing protein</fullName>
    </recommendedName>
</protein>
<dbReference type="PANTHER" id="PTHR12411">
    <property type="entry name" value="CYSTEINE PROTEASE FAMILY C1-RELATED"/>
    <property type="match status" value="1"/>
</dbReference>
<evidence type="ECO:0000256" key="2">
    <source>
        <dbReference type="SAM" id="MobiDB-lite"/>
    </source>
</evidence>
<evidence type="ECO:0000256" key="1">
    <source>
        <dbReference type="ARBA" id="ARBA00008455"/>
    </source>
</evidence>
<dbReference type="Gene3D" id="3.90.70.10">
    <property type="entry name" value="Cysteine proteinases"/>
    <property type="match status" value="1"/>
</dbReference>
<feature type="compositionally biased region" description="Basic and acidic residues" evidence="2">
    <location>
        <begin position="367"/>
        <end position="384"/>
    </location>
</feature>
<gene>
    <name evidence="4" type="ORF">g.2399</name>
</gene>
<dbReference type="GO" id="GO:0006508">
    <property type="term" value="P:proteolysis"/>
    <property type="evidence" value="ECO:0007669"/>
    <property type="project" value="InterPro"/>
</dbReference>
<comment type="similarity">
    <text evidence="1">Belongs to the peptidase C1 family.</text>
</comment>
<dbReference type="InterPro" id="IPR000668">
    <property type="entry name" value="Peptidase_C1A_C"/>
</dbReference>
<proteinExistence type="inferred from homology"/>
<dbReference type="AlphaFoldDB" id="A0A1D1ZZE0"/>
<sequence>MARWSSAGCGTLATQNQGPDLRQRYNLYRVPRHPPGTPLTMARCLLLAALAALLISGAQAGCKLRRDPNLKPEDRFYNHVPLNSQLPLEALPKNFDWNNKDGRSYLAPSWNQHIPQYCGSCWLHGTASMLQDRLKITKDGAGPDAMLARQVILNCAAFHGFGGGCDGGDVIDVLRYMAAYGLPDESCMPYAATDHTKYGKHAKACPAEGYCMNCMPIKGKDTCWAVKTPIRYYVESYGQITEKGEAPIMNEVLARGPVVCSIATPTVFDYGYHAGIFHDKDNSTDVDHDIEIVGWGEEDGQKYWIVRNSWGTYFGNLGFFKLERGVNSLMIENGDCWYATVSWQDEQDIRSGKKVGTMWGIMTKEEAARVKPEEGTKPHMKDRADEEEGDEEAPLRIKPFGGKGSAQSVLAAA</sequence>
<dbReference type="InterPro" id="IPR013128">
    <property type="entry name" value="Peptidase_C1A"/>
</dbReference>
<evidence type="ECO:0000259" key="3">
    <source>
        <dbReference type="SMART" id="SM00645"/>
    </source>
</evidence>
<dbReference type="PROSITE" id="PS00640">
    <property type="entry name" value="THIOL_PROTEASE_ASN"/>
    <property type="match status" value="1"/>
</dbReference>
<reference evidence="4" key="1">
    <citation type="submission" date="2015-08" db="EMBL/GenBank/DDBJ databases">
        <authorList>
            <person name="Babu N.S."/>
            <person name="Beckwith C.J."/>
            <person name="Beseler K.G."/>
            <person name="Brison A."/>
            <person name="Carone J.V."/>
            <person name="Caskin T.P."/>
            <person name="Diamond M."/>
            <person name="Durham M.E."/>
            <person name="Foxe J.M."/>
            <person name="Go M."/>
            <person name="Henderson B.A."/>
            <person name="Jones I.B."/>
            <person name="McGettigan J.A."/>
            <person name="Micheletti S.J."/>
            <person name="Nasrallah M.E."/>
            <person name="Ortiz D."/>
            <person name="Piller C.R."/>
            <person name="Privatt S.R."/>
            <person name="Schneider S.L."/>
            <person name="Sharp S."/>
            <person name="Smith T.C."/>
            <person name="Stanton J.D."/>
            <person name="Ullery H.E."/>
            <person name="Wilson R.J."/>
            <person name="Serrano M.G."/>
            <person name="Buck G."/>
            <person name="Lee V."/>
            <person name="Wang Y."/>
            <person name="Carvalho R."/>
            <person name="Voegtly L."/>
            <person name="Shi R."/>
            <person name="Duckworth R."/>
            <person name="Johnson A."/>
            <person name="Loviza R."/>
            <person name="Walstead R."/>
            <person name="Shah Z."/>
            <person name="Kiflezghi M."/>
            <person name="Wade K."/>
            <person name="Ball S.L."/>
            <person name="Bradley K.W."/>
            <person name="Asai D.J."/>
            <person name="Bowman C.A."/>
            <person name="Russell D.A."/>
            <person name="Pope W.H."/>
            <person name="Jacobs-Sera D."/>
            <person name="Hendrix R.W."/>
            <person name="Hatfull G.F."/>
        </authorList>
    </citation>
    <scope>NUCLEOTIDE SEQUENCE</scope>
</reference>
<feature type="region of interest" description="Disordered" evidence="2">
    <location>
        <begin position="367"/>
        <end position="413"/>
    </location>
</feature>
<dbReference type="InterPro" id="IPR025661">
    <property type="entry name" value="Pept_asp_AS"/>
</dbReference>
<dbReference type="SMART" id="SM00645">
    <property type="entry name" value="Pept_C1"/>
    <property type="match status" value="1"/>
</dbReference>
<accession>A0A1D1ZZE0</accession>
<dbReference type="FunFam" id="3.90.70.10:FF:000117">
    <property type="entry name" value="Probable papain cysteine protease"/>
    <property type="match status" value="1"/>
</dbReference>
<feature type="domain" description="Peptidase C1A papain C-terminal" evidence="3">
    <location>
        <begin position="91"/>
        <end position="340"/>
    </location>
</feature>
<dbReference type="GO" id="GO:0008234">
    <property type="term" value="F:cysteine-type peptidase activity"/>
    <property type="evidence" value="ECO:0007669"/>
    <property type="project" value="InterPro"/>
</dbReference>
<dbReference type="InterPro" id="IPR038765">
    <property type="entry name" value="Papain-like_cys_pep_sf"/>
</dbReference>
<evidence type="ECO:0000313" key="4">
    <source>
        <dbReference type="EMBL" id="JAT72322.1"/>
    </source>
</evidence>
<dbReference type="Pfam" id="PF00112">
    <property type="entry name" value="Peptidase_C1"/>
    <property type="match status" value="1"/>
</dbReference>
<dbReference type="EMBL" id="GDKF01006300">
    <property type="protein sequence ID" value="JAT72322.1"/>
    <property type="molecule type" value="Transcribed_RNA"/>
</dbReference>
<dbReference type="SUPFAM" id="SSF54001">
    <property type="entry name" value="Cysteine proteinases"/>
    <property type="match status" value="1"/>
</dbReference>